<dbReference type="AlphaFoldDB" id="A0A8B6MB36"/>
<evidence type="ECO:0000313" key="2">
    <source>
        <dbReference type="Proteomes" id="UP000485880"/>
    </source>
</evidence>
<reference evidence="1 2" key="1">
    <citation type="submission" date="2019-05" db="EMBL/GenBank/DDBJ databases">
        <authorList>
            <person name="Farhan Ul Haque M."/>
        </authorList>
    </citation>
    <scope>NUCLEOTIDE SEQUENCE [LARGE SCALE GENOMIC DNA]</scope>
    <source>
        <strain evidence="1">2</strain>
    </source>
</reference>
<dbReference type="EMBL" id="CABFMQ020000131">
    <property type="protein sequence ID" value="VTZ52200.1"/>
    <property type="molecule type" value="Genomic_DNA"/>
</dbReference>
<name>A0A8B6MB36_METTU</name>
<accession>A0A8B6MB36</accession>
<gene>
    <name evidence="1" type="ORF">MPC4_70088</name>
</gene>
<proteinExistence type="predicted"/>
<comment type="caution">
    <text evidence="1">The sequence shown here is derived from an EMBL/GenBank/DDBJ whole genome shotgun (WGS) entry which is preliminary data.</text>
</comment>
<sequence>MVTLSDIDTIEFLVGRKFPPRTLAVLPSAGKTDQKVSSRLSMTERALIPMQVADHRAVLRAIPSDELEALFNRRFFHHPNADADFDHWSKAAHWTLDEAVALSFGKERKVVNSTALQTLQDVSP</sequence>
<keyword evidence="2" id="KW-1185">Reference proteome</keyword>
<organism evidence="1 2">
    <name type="scientific">Methylocella tundrae</name>
    <dbReference type="NCBI Taxonomy" id="227605"/>
    <lineage>
        <taxon>Bacteria</taxon>
        <taxon>Pseudomonadati</taxon>
        <taxon>Pseudomonadota</taxon>
        <taxon>Alphaproteobacteria</taxon>
        <taxon>Hyphomicrobiales</taxon>
        <taxon>Beijerinckiaceae</taxon>
        <taxon>Methylocella</taxon>
    </lineage>
</organism>
<protein>
    <submittedName>
        <fullName evidence="1">Uncharacterized protein</fullName>
    </submittedName>
</protein>
<evidence type="ECO:0000313" key="1">
    <source>
        <dbReference type="EMBL" id="VTZ52200.1"/>
    </source>
</evidence>
<dbReference type="Proteomes" id="UP000485880">
    <property type="component" value="Unassembled WGS sequence"/>
</dbReference>